<feature type="transmembrane region" description="Helical" evidence="9">
    <location>
        <begin position="269"/>
        <end position="288"/>
    </location>
</feature>
<proteinExistence type="inferred from homology"/>
<keyword evidence="5 9" id="KW-0812">Transmembrane</keyword>
<dbReference type="RefSeq" id="WP_058528835.1">
    <property type="nucleotide sequence ID" value="NZ_CAAAHZ010000002.1"/>
</dbReference>
<name>A0A0W0VNG8_9GAMM</name>
<keyword evidence="8 9" id="KW-0472">Membrane</keyword>
<feature type="transmembrane region" description="Helical" evidence="9">
    <location>
        <begin position="87"/>
        <end position="105"/>
    </location>
</feature>
<dbReference type="AlphaFoldDB" id="A0A0W0VNG8"/>
<dbReference type="Pfam" id="PF00999">
    <property type="entry name" value="Na_H_Exchanger"/>
    <property type="match status" value="1"/>
</dbReference>
<dbReference type="GO" id="GO:1902600">
    <property type="term" value="P:proton transmembrane transport"/>
    <property type="evidence" value="ECO:0007669"/>
    <property type="project" value="InterPro"/>
</dbReference>
<feature type="transmembrane region" description="Helical" evidence="9">
    <location>
        <begin position="6"/>
        <end position="25"/>
    </location>
</feature>
<evidence type="ECO:0000256" key="7">
    <source>
        <dbReference type="ARBA" id="ARBA00023065"/>
    </source>
</evidence>
<evidence type="ECO:0000256" key="4">
    <source>
        <dbReference type="ARBA" id="ARBA00022449"/>
    </source>
</evidence>
<evidence type="ECO:0000256" key="9">
    <source>
        <dbReference type="SAM" id="Phobius"/>
    </source>
</evidence>
<evidence type="ECO:0000256" key="3">
    <source>
        <dbReference type="ARBA" id="ARBA00022448"/>
    </source>
</evidence>
<feature type="transmembrane region" description="Helical" evidence="9">
    <location>
        <begin position="357"/>
        <end position="379"/>
    </location>
</feature>
<dbReference type="InterPro" id="IPR038770">
    <property type="entry name" value="Na+/solute_symporter_sf"/>
</dbReference>
<evidence type="ECO:0000256" key="6">
    <source>
        <dbReference type="ARBA" id="ARBA00022989"/>
    </source>
</evidence>
<evidence type="ECO:0000256" key="5">
    <source>
        <dbReference type="ARBA" id="ARBA00022692"/>
    </source>
</evidence>
<feature type="transmembrane region" description="Helical" evidence="9">
    <location>
        <begin position="148"/>
        <end position="170"/>
    </location>
</feature>
<feature type="transmembrane region" description="Helical" evidence="9">
    <location>
        <begin position="241"/>
        <end position="260"/>
    </location>
</feature>
<sequence length="390" mass="42445">MHDGAVFYTIFLIFGGAAALSTLVLYTRQSLLVAYILLGAALGPWGLRLITDLSAVQQVGDMGIVFLLFLLGLHLQPQNLIHMLKKVTWIALISSIVFALISYWVGRWFGLSSAESWVLGAAMLFSSTIIGLKLLPTTILHHQHTGEVMISVLLMQDLIAIVVLIIINGAQQGGGLSLDDLVLVGVALPSLILFAFLVERYILIKLLARFDRTQEYVFLLSIGWCLGLSILAHKLGLSEDIGAFVAGVALASSPISLFIAESLKPLRDFCLVMFFFFVGATFNFGYAAQIVIPAFLLASLMLFLKPICFYFLLYKAGEKKAVAKEVGVRLGQASEFSLLVASIALSSGLISDATSNLIQATTILTFIVSSYVVVLKYPTPLSLTEKMRKD</sequence>
<comment type="similarity">
    <text evidence="2">Belongs to the monovalent cation:proton antiporter 2 (CPA2) transporter (TC 2.A.37) family.</text>
</comment>
<dbReference type="Proteomes" id="UP000054997">
    <property type="component" value="Unassembled WGS sequence"/>
</dbReference>
<dbReference type="STRING" id="45068.Llon_0833"/>
<evidence type="ECO:0000259" key="10">
    <source>
        <dbReference type="Pfam" id="PF00999"/>
    </source>
</evidence>
<dbReference type="PANTHER" id="PTHR42751">
    <property type="entry name" value="SODIUM/HYDROGEN EXCHANGER FAMILY/TRKA DOMAIN PROTEIN"/>
    <property type="match status" value="1"/>
</dbReference>
<feature type="transmembrane region" description="Helical" evidence="9">
    <location>
        <begin position="182"/>
        <end position="204"/>
    </location>
</feature>
<dbReference type="OrthoDB" id="9781411at2"/>
<evidence type="ECO:0000256" key="8">
    <source>
        <dbReference type="ARBA" id="ARBA00023136"/>
    </source>
</evidence>
<feature type="transmembrane region" description="Helical" evidence="9">
    <location>
        <begin position="117"/>
        <end position="136"/>
    </location>
</feature>
<keyword evidence="4" id="KW-0050">Antiport</keyword>
<dbReference type="PATRIC" id="fig|45068.5.peg.891"/>
<feature type="transmembrane region" description="Helical" evidence="9">
    <location>
        <begin position="216"/>
        <end position="235"/>
    </location>
</feature>
<gene>
    <name evidence="11" type="primary">kefC</name>
    <name evidence="11" type="ORF">Llon_0833</name>
</gene>
<keyword evidence="6 9" id="KW-1133">Transmembrane helix</keyword>
<feature type="domain" description="Cation/H+ exchanger transmembrane" evidence="10">
    <location>
        <begin position="24"/>
        <end position="371"/>
    </location>
</feature>
<keyword evidence="12" id="KW-1185">Reference proteome</keyword>
<feature type="transmembrane region" description="Helical" evidence="9">
    <location>
        <begin position="333"/>
        <end position="351"/>
    </location>
</feature>
<keyword evidence="3" id="KW-0813">Transport</keyword>
<keyword evidence="7" id="KW-0406">Ion transport</keyword>
<evidence type="ECO:0000313" key="11">
    <source>
        <dbReference type="EMBL" id="KTD21668.1"/>
    </source>
</evidence>
<dbReference type="Gene3D" id="1.20.1530.20">
    <property type="match status" value="1"/>
</dbReference>
<dbReference type="InterPro" id="IPR006153">
    <property type="entry name" value="Cation/H_exchanger_TM"/>
</dbReference>
<dbReference type="PANTHER" id="PTHR42751:SF3">
    <property type="entry name" value="SODIUM_GLUTAMATE SYMPORTER"/>
    <property type="match status" value="1"/>
</dbReference>
<evidence type="ECO:0000256" key="2">
    <source>
        <dbReference type="ARBA" id="ARBA00005551"/>
    </source>
</evidence>
<evidence type="ECO:0000256" key="1">
    <source>
        <dbReference type="ARBA" id="ARBA00004141"/>
    </source>
</evidence>
<reference evidence="11 12" key="1">
    <citation type="submission" date="2015-11" db="EMBL/GenBank/DDBJ databases">
        <title>Genomic analysis of 38 Legionella species identifies large and diverse effector repertoires.</title>
        <authorList>
            <person name="Burstein D."/>
            <person name="Amaro F."/>
            <person name="Zusman T."/>
            <person name="Lifshitz Z."/>
            <person name="Cohen O."/>
            <person name="Gilbert J.A."/>
            <person name="Pupko T."/>
            <person name="Shuman H.A."/>
            <person name="Segal G."/>
        </authorList>
    </citation>
    <scope>NUCLEOTIDE SEQUENCE [LARGE SCALE GENOMIC DNA]</scope>
    <source>
        <strain evidence="11 12">ATCC 49505</strain>
    </source>
</reference>
<dbReference type="GO" id="GO:0016020">
    <property type="term" value="C:membrane"/>
    <property type="evidence" value="ECO:0007669"/>
    <property type="project" value="UniProtKB-SubCell"/>
</dbReference>
<evidence type="ECO:0000313" key="12">
    <source>
        <dbReference type="Proteomes" id="UP000054997"/>
    </source>
</evidence>
<accession>A0A0W0VNG8</accession>
<feature type="transmembrane region" description="Helical" evidence="9">
    <location>
        <begin position="32"/>
        <end position="50"/>
    </location>
</feature>
<feature type="transmembrane region" description="Helical" evidence="9">
    <location>
        <begin position="294"/>
        <end position="313"/>
    </location>
</feature>
<protein>
    <submittedName>
        <fullName evidence="11">Sodium/hydrogen antiporter</fullName>
    </submittedName>
</protein>
<dbReference type="EMBL" id="LNYK01000014">
    <property type="protein sequence ID" value="KTD21668.1"/>
    <property type="molecule type" value="Genomic_DNA"/>
</dbReference>
<feature type="transmembrane region" description="Helical" evidence="9">
    <location>
        <begin position="56"/>
        <end position="75"/>
    </location>
</feature>
<comment type="subcellular location">
    <subcellularLocation>
        <location evidence="1">Membrane</location>
        <topology evidence="1">Multi-pass membrane protein</topology>
    </subcellularLocation>
</comment>
<organism evidence="11 12">
    <name type="scientific">Legionella londiniensis</name>
    <dbReference type="NCBI Taxonomy" id="45068"/>
    <lineage>
        <taxon>Bacteria</taxon>
        <taxon>Pseudomonadati</taxon>
        <taxon>Pseudomonadota</taxon>
        <taxon>Gammaproteobacteria</taxon>
        <taxon>Legionellales</taxon>
        <taxon>Legionellaceae</taxon>
        <taxon>Legionella</taxon>
    </lineage>
</organism>
<dbReference type="GO" id="GO:0015297">
    <property type="term" value="F:antiporter activity"/>
    <property type="evidence" value="ECO:0007669"/>
    <property type="project" value="UniProtKB-KW"/>
</dbReference>
<comment type="caution">
    <text evidence="11">The sequence shown here is derived from an EMBL/GenBank/DDBJ whole genome shotgun (WGS) entry which is preliminary data.</text>
</comment>